<evidence type="ECO:0000259" key="7">
    <source>
        <dbReference type="Pfam" id="PF02687"/>
    </source>
</evidence>
<dbReference type="OrthoDB" id="9781780at2"/>
<sequence length="663" mass="75011">MKPVYLKIAVGNVKKSYRDFMIYFMTLTFSVCLFYVFNSFDAQQKIMMLSTDQEYYINLVATFMLILSFFVVFVFGFLILYANNFLIKRRKKEFGLYMLMGMPKKKISRILIYETLFIGLISLISGLLLGLAVSQLTAILVAALFKVEVNFHFVYSSLAMLMTVLCFALIFVVIMLFNTRILNHYKLIQLLNAEKANEKQRLMSLPVSIVLFIVSLLFLGAAYFLASYSTVTFVEFFGQILILGIIGTMLFFFSLSGFLLFFIKRSRKFYFHNLNMFVLKQINAKINTNFISMGIICLMLLLSIGALATGLNLNEAFSNDLTLRTPYDTSIVMYEHDLKQEDMYRLSSGLDIESSDWVELIRSDVDESVIFPMLPEKSKNVFANATASIVLISVSDYNKLMHNLGQREIHLAADEALITCDMELIQTSLQGGKYAGETVTVFGRDLHLINDQIDVLYPYTMSQGGNYGIFFIVNDELTANEVAMTSIWNINFSGNADEQSDELSQRLSALRQENSEILGSYQLYTRTVIMMSDTSFGMIFTFIGLYLGIVFAMASTVILALQQLSDASDNRQRYQVLSKLGADRSQINHAVYLQIGLYFILPLGLAVLHSYIGINAVCNAFSFLGIGNVTKSALITAALFMLVYGLYYWITVQGVKSILRKAN</sequence>
<proteinExistence type="inferred from homology"/>
<keyword evidence="9" id="KW-1185">Reference proteome</keyword>
<feature type="transmembrane region" description="Helical" evidence="6">
    <location>
        <begin position="536"/>
        <end position="561"/>
    </location>
</feature>
<keyword evidence="2 6" id="KW-1003">Cell membrane</keyword>
<feature type="transmembrane region" description="Helical" evidence="6">
    <location>
        <begin position="237"/>
        <end position="263"/>
    </location>
</feature>
<evidence type="ECO:0000313" key="8">
    <source>
        <dbReference type="EMBL" id="PXX78254.1"/>
    </source>
</evidence>
<evidence type="ECO:0000313" key="9">
    <source>
        <dbReference type="Proteomes" id="UP000247612"/>
    </source>
</evidence>
<feature type="transmembrane region" description="Helical" evidence="6">
    <location>
        <begin position="20"/>
        <end position="37"/>
    </location>
</feature>
<dbReference type="GO" id="GO:0055085">
    <property type="term" value="P:transmembrane transport"/>
    <property type="evidence" value="ECO:0007669"/>
    <property type="project" value="UniProtKB-UniRule"/>
</dbReference>
<dbReference type="PANTHER" id="PTHR46795">
    <property type="entry name" value="ABC TRANSPORTER PERMEASE-RELATED-RELATED"/>
    <property type="match status" value="1"/>
</dbReference>
<dbReference type="InterPro" id="IPR052536">
    <property type="entry name" value="ABC-4_Integral_Memb_Prot"/>
</dbReference>
<keyword evidence="5 6" id="KW-0472">Membrane</keyword>
<feature type="transmembrane region" description="Helical" evidence="6">
    <location>
        <begin position="110"/>
        <end position="133"/>
    </location>
</feature>
<dbReference type="STRING" id="1034346.GCA_000313565_00416"/>
<gene>
    <name evidence="8" type="ORF">DES51_108182</name>
</gene>
<feature type="transmembrane region" description="Helical" evidence="6">
    <location>
        <begin position="57"/>
        <end position="82"/>
    </location>
</feature>
<accession>A0A318KJH0</accession>
<organism evidence="8 9">
    <name type="scientific">Dielma fastidiosa</name>
    <dbReference type="NCBI Taxonomy" id="1034346"/>
    <lineage>
        <taxon>Bacteria</taxon>
        <taxon>Bacillati</taxon>
        <taxon>Bacillota</taxon>
        <taxon>Erysipelotrichia</taxon>
        <taxon>Erysipelotrichales</taxon>
        <taxon>Erysipelotrichaceae</taxon>
        <taxon>Dielma</taxon>
    </lineage>
</organism>
<dbReference type="PANTHER" id="PTHR46795:SF3">
    <property type="entry name" value="ABC TRANSPORTER PERMEASE"/>
    <property type="match status" value="1"/>
</dbReference>
<comment type="similarity">
    <text evidence="6">Belongs to the ABC-4 integral membrane protein family.</text>
</comment>
<keyword evidence="6" id="KW-0813">Transport</keyword>
<evidence type="ECO:0000256" key="5">
    <source>
        <dbReference type="ARBA" id="ARBA00023136"/>
    </source>
</evidence>
<evidence type="ECO:0000256" key="2">
    <source>
        <dbReference type="ARBA" id="ARBA00022475"/>
    </source>
</evidence>
<name>A0A318KJH0_9FIRM</name>
<feature type="transmembrane region" description="Helical" evidence="6">
    <location>
        <begin position="153"/>
        <end position="177"/>
    </location>
</feature>
<dbReference type="InterPro" id="IPR027022">
    <property type="entry name" value="ABC_permease_BceB-typ"/>
</dbReference>
<dbReference type="Pfam" id="PF02687">
    <property type="entry name" value="FtsX"/>
    <property type="match status" value="1"/>
</dbReference>
<evidence type="ECO:0000256" key="3">
    <source>
        <dbReference type="ARBA" id="ARBA00022692"/>
    </source>
</evidence>
<dbReference type="GO" id="GO:0005886">
    <property type="term" value="C:plasma membrane"/>
    <property type="evidence" value="ECO:0007669"/>
    <property type="project" value="UniProtKB-SubCell"/>
</dbReference>
<feature type="domain" description="ABC3 transporter permease C-terminal" evidence="7">
    <location>
        <begin position="66"/>
        <end position="178"/>
    </location>
</feature>
<comment type="caution">
    <text evidence="8">The sequence shown here is derived from an EMBL/GenBank/DDBJ whole genome shotgun (WGS) entry which is preliminary data.</text>
</comment>
<dbReference type="PIRSF" id="PIRSF018968">
    <property type="entry name" value="ABC_permease_BceB"/>
    <property type="match status" value="1"/>
</dbReference>
<evidence type="ECO:0000256" key="4">
    <source>
        <dbReference type="ARBA" id="ARBA00022989"/>
    </source>
</evidence>
<evidence type="ECO:0000256" key="1">
    <source>
        <dbReference type="ARBA" id="ARBA00004651"/>
    </source>
</evidence>
<keyword evidence="3 6" id="KW-0812">Transmembrane</keyword>
<reference evidence="8 9" key="1">
    <citation type="submission" date="2018-05" db="EMBL/GenBank/DDBJ databases">
        <title>Genomic Encyclopedia of Type Strains, Phase IV (KMG-IV): sequencing the most valuable type-strain genomes for metagenomic binning, comparative biology and taxonomic classification.</title>
        <authorList>
            <person name="Goeker M."/>
        </authorList>
    </citation>
    <scope>NUCLEOTIDE SEQUENCE [LARGE SCALE GENOMIC DNA]</scope>
    <source>
        <strain evidence="8 9">JC118</strain>
    </source>
</reference>
<dbReference type="EMBL" id="QJKH01000008">
    <property type="protein sequence ID" value="PXX78254.1"/>
    <property type="molecule type" value="Genomic_DNA"/>
</dbReference>
<feature type="transmembrane region" description="Helical" evidence="6">
    <location>
        <begin position="205"/>
        <end position="225"/>
    </location>
</feature>
<feature type="transmembrane region" description="Helical" evidence="6">
    <location>
        <begin position="591"/>
        <end position="612"/>
    </location>
</feature>
<comment type="subcellular location">
    <subcellularLocation>
        <location evidence="1 6">Cell membrane</location>
        <topology evidence="1 6">Multi-pass membrane protein</topology>
    </subcellularLocation>
</comment>
<feature type="transmembrane region" description="Helical" evidence="6">
    <location>
        <begin position="290"/>
        <end position="311"/>
    </location>
</feature>
<dbReference type="Proteomes" id="UP000247612">
    <property type="component" value="Unassembled WGS sequence"/>
</dbReference>
<dbReference type="AlphaFoldDB" id="A0A318KJH0"/>
<feature type="transmembrane region" description="Helical" evidence="6">
    <location>
        <begin position="632"/>
        <end position="650"/>
    </location>
</feature>
<keyword evidence="4 6" id="KW-1133">Transmembrane helix</keyword>
<dbReference type="RefSeq" id="WP_022936720.1">
    <property type="nucleotide sequence ID" value="NZ_CABKRQ010000001.1"/>
</dbReference>
<protein>
    <submittedName>
        <fullName evidence="8">Putative ABC transport system permease protein</fullName>
    </submittedName>
</protein>
<evidence type="ECO:0000256" key="6">
    <source>
        <dbReference type="PIRNR" id="PIRNR018968"/>
    </source>
</evidence>
<dbReference type="InterPro" id="IPR003838">
    <property type="entry name" value="ABC3_permease_C"/>
</dbReference>